<dbReference type="InterPro" id="IPR013320">
    <property type="entry name" value="ConA-like_dom_sf"/>
</dbReference>
<evidence type="ECO:0000313" key="3">
    <source>
        <dbReference type="Proteomes" id="UP000007110"/>
    </source>
</evidence>
<evidence type="ECO:0000313" key="2">
    <source>
        <dbReference type="EnsemblMetazoa" id="XP_030854277"/>
    </source>
</evidence>
<feature type="chain" id="PRO_5029595182" evidence="1">
    <location>
        <begin position="26"/>
        <end position="123"/>
    </location>
</feature>
<reference evidence="3" key="1">
    <citation type="submission" date="2015-02" db="EMBL/GenBank/DDBJ databases">
        <title>Genome sequencing for Strongylocentrotus purpuratus.</title>
        <authorList>
            <person name="Murali S."/>
            <person name="Liu Y."/>
            <person name="Vee V."/>
            <person name="English A."/>
            <person name="Wang M."/>
            <person name="Skinner E."/>
            <person name="Han Y."/>
            <person name="Muzny D.M."/>
            <person name="Worley K.C."/>
            <person name="Gibbs R.A."/>
        </authorList>
    </citation>
    <scope>NUCLEOTIDE SEQUENCE</scope>
</reference>
<dbReference type="Proteomes" id="UP000007110">
    <property type="component" value="Unassembled WGS sequence"/>
</dbReference>
<dbReference type="AlphaFoldDB" id="A0A7M7PNA4"/>
<protein>
    <submittedName>
        <fullName evidence="2">Uncharacterized protein</fullName>
    </submittedName>
</protein>
<dbReference type="Gene3D" id="2.60.120.200">
    <property type="match status" value="1"/>
</dbReference>
<keyword evidence="3" id="KW-1185">Reference proteome</keyword>
<dbReference type="GeneID" id="115929463"/>
<dbReference type="RefSeq" id="XP_030854277.1">
    <property type="nucleotide sequence ID" value="XM_030998417.1"/>
</dbReference>
<dbReference type="EnsemblMetazoa" id="XM_030998417">
    <property type="protein sequence ID" value="XP_030854277"/>
    <property type="gene ID" value="LOC115929463"/>
</dbReference>
<dbReference type="InParanoid" id="A0A7M7PNA4"/>
<proteinExistence type="predicted"/>
<sequence length="123" mass="12469">MGSPILNTLIALLATIMFMISTVMACSSCPHDCLLAYYPFEGDGTDSSGNNRDGTTTGDVSYAAGQCGQAASFNGASKMSVQSFANFAWGTSSVSVYGSSAPVIGGTTRASSIMGITLQGAGR</sequence>
<dbReference type="SUPFAM" id="SSF49899">
    <property type="entry name" value="Concanavalin A-like lectins/glucanases"/>
    <property type="match status" value="1"/>
</dbReference>
<dbReference type="KEGG" id="spu:115929463"/>
<keyword evidence="1" id="KW-0732">Signal</keyword>
<accession>A0A7M7PNA4</accession>
<organism evidence="2 3">
    <name type="scientific">Strongylocentrotus purpuratus</name>
    <name type="common">Purple sea urchin</name>
    <dbReference type="NCBI Taxonomy" id="7668"/>
    <lineage>
        <taxon>Eukaryota</taxon>
        <taxon>Metazoa</taxon>
        <taxon>Echinodermata</taxon>
        <taxon>Eleutherozoa</taxon>
        <taxon>Echinozoa</taxon>
        <taxon>Echinoidea</taxon>
        <taxon>Euechinoidea</taxon>
        <taxon>Echinacea</taxon>
        <taxon>Camarodonta</taxon>
        <taxon>Echinidea</taxon>
        <taxon>Strongylocentrotidae</taxon>
        <taxon>Strongylocentrotus</taxon>
    </lineage>
</organism>
<reference evidence="2" key="2">
    <citation type="submission" date="2021-01" db="UniProtKB">
        <authorList>
            <consortium name="EnsemblMetazoa"/>
        </authorList>
    </citation>
    <scope>IDENTIFICATION</scope>
</reference>
<feature type="signal peptide" evidence="1">
    <location>
        <begin position="1"/>
        <end position="25"/>
    </location>
</feature>
<name>A0A7M7PNA4_STRPU</name>
<dbReference type="OrthoDB" id="10030431at2759"/>
<evidence type="ECO:0000256" key="1">
    <source>
        <dbReference type="SAM" id="SignalP"/>
    </source>
</evidence>